<evidence type="ECO:0000256" key="1">
    <source>
        <dbReference type="SAM" id="MobiDB-lite"/>
    </source>
</evidence>
<proteinExistence type="predicted"/>
<protein>
    <submittedName>
        <fullName evidence="2">Uncharacterized protein</fullName>
    </submittedName>
</protein>
<reference evidence="2 3" key="1">
    <citation type="submission" date="2020-05" db="EMBL/GenBank/DDBJ databases">
        <title>Nakamurella sp. DB0629 isolated from air conditioner.</title>
        <authorList>
            <person name="Kim D.H."/>
            <person name="Kim D.-U."/>
        </authorList>
    </citation>
    <scope>NUCLEOTIDE SEQUENCE [LARGE SCALE GENOMIC DNA]</scope>
    <source>
        <strain evidence="2 3">DB0629</strain>
    </source>
</reference>
<dbReference type="EMBL" id="JABEND010000008">
    <property type="protein sequence ID" value="NNG36795.1"/>
    <property type="molecule type" value="Genomic_DNA"/>
</dbReference>
<keyword evidence="3" id="KW-1185">Reference proteome</keyword>
<sequence>MTQPATGPDKQPRQPDPSSDAETSADPAAGQPAEPTEPTEPTGPTGQNETSGSPDPAATVEPTGEALVLTTVAVPYGNRLTSYDAAGTGVIWIVPPELSARVAAGTLPRREAGEGTTAECVVVDEKRMVLKGIDDDEWPVAMFDESSLPVPMPEFRERLRQLLVQAARRGESVIFARPGLMELEPPCVRASVLQDEDGTWLSVVESFPPIDNDAWADAEADEESAIKSAPANEADMMGAVMLMLMAAQHFAPGPEQIGLFFEDAPDGAWPADQ</sequence>
<evidence type="ECO:0000313" key="2">
    <source>
        <dbReference type="EMBL" id="NNG36795.1"/>
    </source>
</evidence>
<comment type="caution">
    <text evidence="2">The sequence shown here is derived from an EMBL/GenBank/DDBJ whole genome shotgun (WGS) entry which is preliminary data.</text>
</comment>
<dbReference type="AlphaFoldDB" id="A0A849A8F8"/>
<dbReference type="Proteomes" id="UP000562984">
    <property type="component" value="Unassembled WGS sequence"/>
</dbReference>
<feature type="compositionally biased region" description="Low complexity" evidence="1">
    <location>
        <begin position="27"/>
        <end position="47"/>
    </location>
</feature>
<feature type="region of interest" description="Disordered" evidence="1">
    <location>
        <begin position="1"/>
        <end position="60"/>
    </location>
</feature>
<organism evidence="2 3">
    <name type="scientific">Nakamurella aerolata</name>
    <dbReference type="NCBI Taxonomy" id="1656892"/>
    <lineage>
        <taxon>Bacteria</taxon>
        <taxon>Bacillati</taxon>
        <taxon>Actinomycetota</taxon>
        <taxon>Actinomycetes</taxon>
        <taxon>Nakamurellales</taxon>
        <taxon>Nakamurellaceae</taxon>
        <taxon>Nakamurella</taxon>
    </lineage>
</organism>
<accession>A0A849A8F8</accession>
<name>A0A849A8F8_9ACTN</name>
<evidence type="ECO:0000313" key="3">
    <source>
        <dbReference type="Proteomes" id="UP000562984"/>
    </source>
</evidence>
<gene>
    <name evidence="2" type="ORF">HKD39_13945</name>
</gene>
<dbReference type="RefSeq" id="WP_171200488.1">
    <property type="nucleotide sequence ID" value="NZ_JABEND010000008.1"/>
</dbReference>